<dbReference type="STRING" id="927083.DB32_005718"/>
<evidence type="ECO:0000256" key="3">
    <source>
        <dbReference type="ARBA" id="ARBA00022553"/>
    </source>
</evidence>
<dbReference type="SMART" id="SM00073">
    <property type="entry name" value="HPT"/>
    <property type="match status" value="1"/>
</dbReference>
<feature type="domain" description="Histidine kinase" evidence="8">
    <location>
        <begin position="304"/>
        <end position="562"/>
    </location>
</feature>
<dbReference type="SUPFAM" id="SSF50341">
    <property type="entry name" value="CheW-like"/>
    <property type="match status" value="1"/>
</dbReference>
<dbReference type="PRINTS" id="PR00344">
    <property type="entry name" value="BCTRLSENSOR"/>
</dbReference>
<evidence type="ECO:0000259" key="9">
    <source>
        <dbReference type="PROSITE" id="PS50851"/>
    </source>
</evidence>
<dbReference type="Pfam" id="PF01584">
    <property type="entry name" value="CheW"/>
    <property type="match status" value="1"/>
</dbReference>
<dbReference type="InterPro" id="IPR002545">
    <property type="entry name" value="CheW-lke_dom"/>
</dbReference>
<dbReference type="InterPro" id="IPR036097">
    <property type="entry name" value="HisK_dim/P_sf"/>
</dbReference>
<dbReference type="CDD" id="cd16916">
    <property type="entry name" value="HATPase_CheA-like"/>
    <property type="match status" value="1"/>
</dbReference>
<dbReference type="InterPro" id="IPR036890">
    <property type="entry name" value="HATPase_C_sf"/>
</dbReference>
<dbReference type="Proteomes" id="UP000034883">
    <property type="component" value="Chromosome"/>
</dbReference>
<dbReference type="GO" id="GO:0000155">
    <property type="term" value="F:phosphorelay sensor kinase activity"/>
    <property type="evidence" value="ECO:0007669"/>
    <property type="project" value="InterPro"/>
</dbReference>
<keyword evidence="12" id="KW-1185">Reference proteome</keyword>
<dbReference type="Pfam" id="PF02895">
    <property type="entry name" value="H-kinase_dim"/>
    <property type="match status" value="1"/>
</dbReference>
<evidence type="ECO:0000256" key="5">
    <source>
        <dbReference type="ARBA" id="ARBA00022777"/>
    </source>
</evidence>
<keyword evidence="4" id="KW-0808">Transferase</keyword>
<evidence type="ECO:0000313" key="11">
    <source>
        <dbReference type="EMBL" id="AKF08569.1"/>
    </source>
</evidence>
<feature type="region of interest" description="Disordered" evidence="7">
    <location>
        <begin position="242"/>
        <end position="272"/>
    </location>
</feature>
<dbReference type="CDD" id="cd00731">
    <property type="entry name" value="CheA_reg"/>
    <property type="match status" value="1"/>
</dbReference>
<proteinExistence type="predicted"/>
<dbReference type="PROSITE" id="PS50894">
    <property type="entry name" value="HPT"/>
    <property type="match status" value="1"/>
</dbReference>
<evidence type="ECO:0000256" key="2">
    <source>
        <dbReference type="ARBA" id="ARBA00012438"/>
    </source>
</evidence>
<dbReference type="RefSeq" id="WP_053235695.1">
    <property type="nucleotide sequence ID" value="NZ_CP011125.1"/>
</dbReference>
<dbReference type="EC" id="2.7.13.3" evidence="2"/>
<gene>
    <name evidence="11" type="ORF">DB32_005718</name>
</gene>
<dbReference type="SUPFAM" id="SSF55874">
    <property type="entry name" value="ATPase domain of HSP90 chaperone/DNA topoisomerase II/histidine kinase"/>
    <property type="match status" value="1"/>
</dbReference>
<protein>
    <recommendedName>
        <fullName evidence="2">histidine kinase</fullName>
        <ecNumber evidence="2">2.7.13.3</ecNumber>
    </recommendedName>
</protein>
<evidence type="ECO:0000256" key="1">
    <source>
        <dbReference type="ARBA" id="ARBA00000085"/>
    </source>
</evidence>
<dbReference type="InterPro" id="IPR051315">
    <property type="entry name" value="Bact_Chemotaxis_CheA"/>
</dbReference>
<keyword evidence="5 11" id="KW-0418">Kinase</keyword>
<dbReference type="GO" id="GO:0005737">
    <property type="term" value="C:cytoplasm"/>
    <property type="evidence" value="ECO:0007669"/>
    <property type="project" value="InterPro"/>
</dbReference>
<dbReference type="SMART" id="SM00260">
    <property type="entry name" value="CheW"/>
    <property type="match status" value="1"/>
</dbReference>
<dbReference type="Gene3D" id="1.10.287.560">
    <property type="entry name" value="Histidine kinase CheA-like, homodimeric domain"/>
    <property type="match status" value="1"/>
</dbReference>
<dbReference type="Gene3D" id="2.30.30.40">
    <property type="entry name" value="SH3 Domains"/>
    <property type="match status" value="1"/>
</dbReference>
<dbReference type="SUPFAM" id="SSF47384">
    <property type="entry name" value="Homodimeric domain of signal transducing histidine kinase"/>
    <property type="match status" value="1"/>
</dbReference>
<dbReference type="Pfam" id="PF01627">
    <property type="entry name" value="Hpt"/>
    <property type="match status" value="1"/>
</dbReference>
<comment type="catalytic activity">
    <reaction evidence="1">
        <text>ATP + protein L-histidine = ADP + protein N-phospho-L-histidine.</text>
        <dbReference type="EC" id="2.7.13.3"/>
    </reaction>
</comment>
<dbReference type="PANTHER" id="PTHR43395">
    <property type="entry name" value="SENSOR HISTIDINE KINASE CHEA"/>
    <property type="match status" value="1"/>
</dbReference>
<reference evidence="11 12" key="1">
    <citation type="submission" date="2015-03" db="EMBL/GenBank/DDBJ databases">
        <title>Genome assembly of Sandaracinus amylolyticus DSM 53668.</title>
        <authorList>
            <person name="Sharma G."/>
            <person name="Subramanian S."/>
        </authorList>
    </citation>
    <scope>NUCLEOTIDE SEQUENCE [LARGE SCALE GENOMIC DNA]</scope>
    <source>
        <strain evidence="11 12">DSM 53668</strain>
    </source>
</reference>
<dbReference type="FunFam" id="3.30.565.10:FF:000016">
    <property type="entry name" value="Chemotaxis protein CheA, putative"/>
    <property type="match status" value="1"/>
</dbReference>
<evidence type="ECO:0000313" key="12">
    <source>
        <dbReference type="Proteomes" id="UP000034883"/>
    </source>
</evidence>
<dbReference type="EMBL" id="CP011125">
    <property type="protein sequence ID" value="AKF08569.1"/>
    <property type="molecule type" value="Genomic_DNA"/>
</dbReference>
<dbReference type="KEGG" id="samy:DB32_005718"/>
<dbReference type="SUPFAM" id="SSF47226">
    <property type="entry name" value="Histidine-containing phosphotransfer domain, HPT domain"/>
    <property type="match status" value="1"/>
</dbReference>
<feature type="modified residue" description="Phosphohistidine" evidence="6">
    <location>
        <position position="52"/>
    </location>
</feature>
<evidence type="ECO:0000256" key="6">
    <source>
        <dbReference type="PROSITE-ProRule" id="PRU00110"/>
    </source>
</evidence>
<dbReference type="SMART" id="SM00387">
    <property type="entry name" value="HATPase_c"/>
    <property type="match status" value="1"/>
</dbReference>
<sequence>MSDEVERIREEFLAESQEIIESLSRDLLLLDHGQKEGKPDPDLVNSVFRGVHTLKGIAGMFGHVALSELAHELEDLLDQLRLGKIPLSQEALDVMFEGVEVLQRLLGAARRNADPASEVDLATFRRSLQMLMGLQSQPPRLDALGGYDLDPGVLTVLTEYEEHRLRSNVEQSVPLYRLRVRFSLSSIDSDLEELKQRVKPWAEIITYLPSMEGGSDDAIDLEVLMASRTPVAELRDAIGGPDVTIEPVTRRDPGRTVPPPAPTTREGDDDAAAMKEPGAAVVRPPSVVPAKDANLGADALAVRTVAKTVRVDIEKLDHLMNLVGELGIVKSAVGRIVERLRQRADMRPLASELHRIHRAFERQLAGMQEGILDVRMVPLGQTFDRLGRAVRQVAREHGKDVRLVVTGAETEIDKLIVEELTDPLLHIIRNAVDHGIERAEARLAIGKPETGTLALNAYQKGSHVVIEIEDDGAGIDPARILSHAVSRGLLTAETGQDMSAEELRQLIFLPGFSTAAEVTDLSGRGVGMDVVKTNIGRLGGVIDVHSQVGIGTKFTLTLPITLAILSALVLRVRAQTFAIPLNVVQEALFLDETAVRLVEDHEVITLRGQSLPIVRLASLFGIAGEPTGARSFVVVTALGNRRLGLVVDALEGQQDIITKPLGKSLHNVRGFSGATDLGDQRVVLVLDAPSILEEVLASGDRRGVAA</sequence>
<dbReference type="Gene3D" id="3.30.565.10">
    <property type="entry name" value="Histidine kinase-like ATPase, C-terminal domain"/>
    <property type="match status" value="1"/>
</dbReference>
<dbReference type="CDD" id="cd00088">
    <property type="entry name" value="HPT"/>
    <property type="match status" value="1"/>
</dbReference>
<evidence type="ECO:0000256" key="7">
    <source>
        <dbReference type="SAM" id="MobiDB-lite"/>
    </source>
</evidence>
<dbReference type="GO" id="GO:0006935">
    <property type="term" value="P:chemotaxis"/>
    <property type="evidence" value="ECO:0007669"/>
    <property type="project" value="InterPro"/>
</dbReference>
<dbReference type="Pfam" id="PF02518">
    <property type="entry name" value="HATPase_c"/>
    <property type="match status" value="1"/>
</dbReference>
<dbReference type="Gene3D" id="1.20.120.160">
    <property type="entry name" value="HPT domain"/>
    <property type="match status" value="1"/>
</dbReference>
<dbReference type="PROSITE" id="PS50851">
    <property type="entry name" value="CHEW"/>
    <property type="match status" value="1"/>
</dbReference>
<evidence type="ECO:0000259" key="10">
    <source>
        <dbReference type="PROSITE" id="PS50894"/>
    </source>
</evidence>
<feature type="domain" description="CheW-like" evidence="9">
    <location>
        <begin position="564"/>
        <end position="697"/>
    </location>
</feature>
<dbReference type="InterPro" id="IPR036061">
    <property type="entry name" value="CheW-like_dom_sf"/>
</dbReference>
<name>A0A0F6SGE8_9BACT</name>
<dbReference type="AlphaFoldDB" id="A0A0F6SGE8"/>
<dbReference type="PROSITE" id="PS50109">
    <property type="entry name" value="HIS_KIN"/>
    <property type="match status" value="1"/>
</dbReference>
<accession>A0A0F6SGE8</accession>
<dbReference type="InterPro" id="IPR004358">
    <property type="entry name" value="Sig_transdc_His_kin-like_C"/>
</dbReference>
<evidence type="ECO:0000259" key="8">
    <source>
        <dbReference type="PROSITE" id="PS50109"/>
    </source>
</evidence>
<dbReference type="OrthoDB" id="9803176at2"/>
<dbReference type="InterPro" id="IPR003594">
    <property type="entry name" value="HATPase_dom"/>
</dbReference>
<keyword evidence="3 6" id="KW-0597">Phosphoprotein</keyword>
<dbReference type="SMART" id="SM01231">
    <property type="entry name" value="H-kinase_dim"/>
    <property type="match status" value="1"/>
</dbReference>
<dbReference type="InterPro" id="IPR008207">
    <property type="entry name" value="Sig_transdc_His_kin_Hpt_dom"/>
</dbReference>
<dbReference type="InterPro" id="IPR037006">
    <property type="entry name" value="CheA-like_homodim_sf"/>
</dbReference>
<dbReference type="InterPro" id="IPR004105">
    <property type="entry name" value="CheA-like_dim"/>
</dbReference>
<dbReference type="PANTHER" id="PTHR43395:SF1">
    <property type="entry name" value="CHEMOTAXIS PROTEIN CHEA"/>
    <property type="match status" value="1"/>
</dbReference>
<evidence type="ECO:0000256" key="4">
    <source>
        <dbReference type="ARBA" id="ARBA00022679"/>
    </source>
</evidence>
<organism evidence="11 12">
    <name type="scientific">Sandaracinus amylolyticus</name>
    <dbReference type="NCBI Taxonomy" id="927083"/>
    <lineage>
        <taxon>Bacteria</taxon>
        <taxon>Pseudomonadati</taxon>
        <taxon>Myxococcota</taxon>
        <taxon>Polyangia</taxon>
        <taxon>Polyangiales</taxon>
        <taxon>Sandaracinaceae</taxon>
        <taxon>Sandaracinus</taxon>
    </lineage>
</organism>
<feature type="domain" description="HPt" evidence="10">
    <location>
        <begin position="1"/>
        <end position="109"/>
    </location>
</feature>
<dbReference type="InterPro" id="IPR036641">
    <property type="entry name" value="HPT_dom_sf"/>
</dbReference>
<dbReference type="InterPro" id="IPR005467">
    <property type="entry name" value="His_kinase_dom"/>
</dbReference>